<name>A0A094JFU3_9GAMM</name>
<gene>
    <name evidence="10" type="primary">tolR</name>
    <name evidence="11" type="ORF">IDSA_01490</name>
</gene>
<evidence type="ECO:0000313" key="12">
    <source>
        <dbReference type="Proteomes" id="UP000054363"/>
    </source>
</evidence>
<keyword evidence="12" id="KW-1185">Reference proteome</keyword>
<evidence type="ECO:0000256" key="5">
    <source>
        <dbReference type="ARBA" id="ARBA00022618"/>
    </source>
</evidence>
<evidence type="ECO:0000256" key="3">
    <source>
        <dbReference type="ARBA" id="ARBA00022475"/>
    </source>
</evidence>
<dbReference type="EMBL" id="JPER01000001">
    <property type="protein sequence ID" value="KFZ31421.1"/>
    <property type="molecule type" value="Genomic_DNA"/>
</dbReference>
<evidence type="ECO:0000256" key="4">
    <source>
        <dbReference type="ARBA" id="ARBA00022519"/>
    </source>
</evidence>
<keyword evidence="9 10" id="KW-0131">Cell cycle</keyword>
<organism evidence="11 12">
    <name type="scientific">Pseudidiomarina salinarum</name>
    <dbReference type="NCBI Taxonomy" id="435908"/>
    <lineage>
        <taxon>Bacteria</taxon>
        <taxon>Pseudomonadati</taxon>
        <taxon>Pseudomonadota</taxon>
        <taxon>Gammaproteobacteria</taxon>
        <taxon>Alteromonadales</taxon>
        <taxon>Idiomarinaceae</taxon>
        <taxon>Pseudidiomarina</taxon>
    </lineage>
</organism>
<proteinExistence type="inferred from homology"/>
<accession>A0A094JFU3</accession>
<dbReference type="HAMAP" id="MF_02203">
    <property type="entry name" value="TolR"/>
    <property type="match status" value="1"/>
</dbReference>
<dbReference type="PANTHER" id="PTHR30558">
    <property type="entry name" value="EXBD MEMBRANE COMPONENT OF PMF-DRIVEN MACROMOLECULE IMPORT SYSTEM"/>
    <property type="match status" value="1"/>
</dbReference>
<evidence type="ECO:0000256" key="1">
    <source>
        <dbReference type="ARBA" id="ARBA00004162"/>
    </source>
</evidence>
<comment type="similarity">
    <text evidence="2 10">Belongs to the ExbD/TolR family.</text>
</comment>
<dbReference type="RefSeq" id="WP_034774915.1">
    <property type="nucleotide sequence ID" value="NZ_JPER01000001.1"/>
</dbReference>
<dbReference type="AlphaFoldDB" id="A0A094JFU3"/>
<reference evidence="11 12" key="1">
    <citation type="submission" date="2014-06" db="EMBL/GenBank/DDBJ databases">
        <title>The draft genome sequence of Idiomarina salinarum ISL-52.</title>
        <authorList>
            <person name="Du J."/>
            <person name="Shao Z."/>
        </authorList>
    </citation>
    <scope>NUCLEOTIDE SEQUENCE [LARGE SCALE GENOMIC DNA]</scope>
    <source>
        <strain evidence="11 12">ISL-52</strain>
    </source>
</reference>
<evidence type="ECO:0000256" key="8">
    <source>
        <dbReference type="ARBA" id="ARBA00023136"/>
    </source>
</evidence>
<dbReference type="InterPro" id="IPR014168">
    <property type="entry name" value="Tol-Pal_TolR"/>
</dbReference>
<keyword evidence="3 10" id="KW-1003">Cell membrane</keyword>
<keyword evidence="7 10" id="KW-1133">Transmembrane helix</keyword>
<evidence type="ECO:0000256" key="10">
    <source>
        <dbReference type="HAMAP-Rule" id="MF_02203"/>
    </source>
</evidence>
<dbReference type="Pfam" id="PF02472">
    <property type="entry name" value="ExbD"/>
    <property type="match status" value="1"/>
</dbReference>
<keyword evidence="8 10" id="KW-0472">Membrane</keyword>
<dbReference type="GO" id="GO:0051301">
    <property type="term" value="P:cell division"/>
    <property type="evidence" value="ECO:0007669"/>
    <property type="project" value="UniProtKB-UniRule"/>
</dbReference>
<keyword evidence="4 10" id="KW-0997">Cell inner membrane</keyword>
<comment type="function">
    <text evidence="10">Part of the Tol-Pal system, which plays a role in outer membrane invagination during cell division and is important for maintaining outer membrane integrity.</text>
</comment>
<evidence type="ECO:0000256" key="6">
    <source>
        <dbReference type="ARBA" id="ARBA00022692"/>
    </source>
</evidence>
<dbReference type="OrthoDB" id="9798629at2"/>
<dbReference type="eggNOG" id="COG0848">
    <property type="taxonomic scope" value="Bacteria"/>
</dbReference>
<dbReference type="GO" id="GO:0022857">
    <property type="term" value="F:transmembrane transporter activity"/>
    <property type="evidence" value="ECO:0007669"/>
    <property type="project" value="InterPro"/>
</dbReference>
<sequence length="145" mass="15924">MMTIMRRRRKPVSDINVVPYIDVMLVLLIIFMVTAPLITQGVKVELPKAAAEQMDPDTKPPLVASVNRDGQYFLNEADNPTEPMSAEELATLVAAHREMDPDRQVVVNGDGAVSYNQIVQLMVLLQRAGVPSVGLMTDSSGMETQ</sequence>
<dbReference type="GO" id="GO:0005886">
    <property type="term" value="C:plasma membrane"/>
    <property type="evidence" value="ECO:0007669"/>
    <property type="project" value="UniProtKB-SubCell"/>
</dbReference>
<dbReference type="Proteomes" id="UP000054363">
    <property type="component" value="Unassembled WGS sequence"/>
</dbReference>
<feature type="transmembrane region" description="Helical" evidence="10">
    <location>
        <begin position="20"/>
        <end position="38"/>
    </location>
</feature>
<comment type="subunit">
    <text evidence="10">The Tol-Pal system is composed of five core proteins: the inner membrane proteins TolA, TolQ and TolR, the periplasmic protein TolB and the outer membrane protein Pal. They form a network linking the inner and outer membranes and the peptidoglycan layer.</text>
</comment>
<dbReference type="PANTHER" id="PTHR30558:SF7">
    <property type="entry name" value="TOL-PAL SYSTEM PROTEIN TOLR"/>
    <property type="match status" value="1"/>
</dbReference>
<evidence type="ECO:0000256" key="9">
    <source>
        <dbReference type="ARBA" id="ARBA00023306"/>
    </source>
</evidence>
<comment type="caution">
    <text evidence="11">The sequence shown here is derived from an EMBL/GenBank/DDBJ whole genome shotgun (WGS) entry which is preliminary data.</text>
</comment>
<keyword evidence="6 10" id="KW-0812">Transmembrane</keyword>
<dbReference type="GO" id="GO:0015031">
    <property type="term" value="P:protein transport"/>
    <property type="evidence" value="ECO:0007669"/>
    <property type="project" value="InterPro"/>
</dbReference>
<evidence type="ECO:0000256" key="2">
    <source>
        <dbReference type="ARBA" id="ARBA00005811"/>
    </source>
</evidence>
<dbReference type="Gene3D" id="3.30.420.270">
    <property type="match status" value="1"/>
</dbReference>
<comment type="subcellular location">
    <subcellularLocation>
        <location evidence="10">Cell inner membrane</location>
        <topology evidence="10">Single-pass membrane protein</topology>
    </subcellularLocation>
    <subcellularLocation>
        <location evidence="1">Cell membrane</location>
        <topology evidence="1">Single-pass membrane protein</topology>
    </subcellularLocation>
</comment>
<dbReference type="NCBIfam" id="TIGR02801">
    <property type="entry name" value="tolR"/>
    <property type="match status" value="1"/>
</dbReference>
<dbReference type="InterPro" id="IPR003400">
    <property type="entry name" value="ExbD"/>
</dbReference>
<evidence type="ECO:0000256" key="7">
    <source>
        <dbReference type="ARBA" id="ARBA00022989"/>
    </source>
</evidence>
<dbReference type="STRING" id="435908.IDSA_01490"/>
<protein>
    <recommendedName>
        <fullName evidence="10">Tol-Pal system protein TolR</fullName>
    </recommendedName>
</protein>
<evidence type="ECO:0000313" key="11">
    <source>
        <dbReference type="EMBL" id="KFZ31421.1"/>
    </source>
</evidence>
<keyword evidence="5 10" id="KW-0132">Cell division</keyword>